<dbReference type="InterPro" id="IPR003439">
    <property type="entry name" value="ABC_transporter-like_ATP-bd"/>
</dbReference>
<dbReference type="SUPFAM" id="SSF52540">
    <property type="entry name" value="P-loop containing nucleoside triphosphate hydrolases"/>
    <property type="match status" value="1"/>
</dbReference>
<dbReference type="Pfam" id="PF00005">
    <property type="entry name" value="ABC_tran"/>
    <property type="match status" value="1"/>
</dbReference>
<evidence type="ECO:0000256" key="2">
    <source>
        <dbReference type="ARBA" id="ARBA00022448"/>
    </source>
</evidence>
<gene>
    <name evidence="6" type="ORF">ABID14_000890</name>
</gene>
<reference evidence="6 7" key="1">
    <citation type="submission" date="2024-06" db="EMBL/GenBank/DDBJ databases">
        <title>Genomic Encyclopedia of Type Strains, Phase IV (KMG-IV): sequencing the most valuable type-strain genomes for metagenomic binning, comparative biology and taxonomic classification.</title>
        <authorList>
            <person name="Goeker M."/>
        </authorList>
    </citation>
    <scope>NUCLEOTIDE SEQUENCE [LARGE SCALE GENOMIC DNA]</scope>
    <source>
        <strain evidence="6 7">DSM 21460</strain>
    </source>
</reference>
<name>A0ABV2JAI7_9FIRM</name>
<evidence type="ECO:0000313" key="6">
    <source>
        <dbReference type="EMBL" id="MET3617261.1"/>
    </source>
</evidence>
<dbReference type="PANTHER" id="PTHR43335">
    <property type="entry name" value="ABC TRANSPORTER, ATP-BINDING PROTEIN"/>
    <property type="match status" value="1"/>
</dbReference>
<dbReference type="PANTHER" id="PTHR43335:SF8">
    <property type="entry name" value="ABC TRANSPORTER, ATP-BINDING PROTEIN"/>
    <property type="match status" value="1"/>
</dbReference>
<keyword evidence="2" id="KW-0813">Transport</keyword>
<dbReference type="RefSeq" id="WP_354367544.1">
    <property type="nucleotide sequence ID" value="NZ_JBEPMA010000004.1"/>
</dbReference>
<evidence type="ECO:0000256" key="4">
    <source>
        <dbReference type="ARBA" id="ARBA00022840"/>
    </source>
</evidence>
<evidence type="ECO:0000256" key="1">
    <source>
        <dbReference type="ARBA" id="ARBA00005417"/>
    </source>
</evidence>
<dbReference type="GO" id="GO:0005524">
    <property type="term" value="F:ATP binding"/>
    <property type="evidence" value="ECO:0007669"/>
    <property type="project" value="UniProtKB-KW"/>
</dbReference>
<comment type="similarity">
    <text evidence="1">Belongs to the ABC transporter superfamily.</text>
</comment>
<dbReference type="SMART" id="SM00382">
    <property type="entry name" value="AAA"/>
    <property type="match status" value="1"/>
</dbReference>
<dbReference type="Gene3D" id="3.40.50.300">
    <property type="entry name" value="P-loop containing nucleotide triphosphate hydrolases"/>
    <property type="match status" value="1"/>
</dbReference>
<protein>
    <submittedName>
        <fullName evidence="6">ABC-2 type transport system ATP-binding protein</fullName>
    </submittedName>
</protein>
<accession>A0ABV2JAI7</accession>
<evidence type="ECO:0000313" key="7">
    <source>
        <dbReference type="Proteomes" id="UP001549162"/>
    </source>
</evidence>
<dbReference type="Proteomes" id="UP001549162">
    <property type="component" value="Unassembled WGS sequence"/>
</dbReference>
<keyword evidence="3" id="KW-0547">Nucleotide-binding</keyword>
<sequence length="305" mass="34846">MDKLIEINNLNKKYNNAKALDNLNFNLYDGDIYGLVGSNGAGKSTLLKIIAGHIEKDSGDILVFGKNLEEDFKIRNSFGFLIEEAALYSYFTGMRNLQYIAELKGIKLPDETIEIAKIFKIDNALNKKVKAYSTGMKQRLGIVAALMNRPRVLILDEPINGLDPEGIVDLRNFLVKINKEWNTTIVISSHILNELSLVANRIGFIKRGQMLEEITREELESKVKDYIKIVGNSENLNKIVNILEENLNINNFKIMANQEIRVYEDVEILKIQKEMAKHNIYLNEIYHQKSTLEEYYVKLMGGQNA</sequence>
<proteinExistence type="inferred from homology"/>
<dbReference type="InterPro" id="IPR027417">
    <property type="entry name" value="P-loop_NTPase"/>
</dbReference>
<keyword evidence="7" id="KW-1185">Reference proteome</keyword>
<evidence type="ECO:0000256" key="3">
    <source>
        <dbReference type="ARBA" id="ARBA00022741"/>
    </source>
</evidence>
<dbReference type="EMBL" id="JBEPMA010000004">
    <property type="protein sequence ID" value="MET3617261.1"/>
    <property type="molecule type" value="Genomic_DNA"/>
</dbReference>
<dbReference type="InterPro" id="IPR003593">
    <property type="entry name" value="AAA+_ATPase"/>
</dbReference>
<keyword evidence="4 6" id="KW-0067">ATP-binding</keyword>
<evidence type="ECO:0000259" key="5">
    <source>
        <dbReference type="PROSITE" id="PS50893"/>
    </source>
</evidence>
<comment type="caution">
    <text evidence="6">The sequence shown here is derived from an EMBL/GenBank/DDBJ whole genome shotgun (WGS) entry which is preliminary data.</text>
</comment>
<organism evidence="6 7">
    <name type="scientific">Peptoniphilus olsenii</name>
    <dbReference type="NCBI Taxonomy" id="411570"/>
    <lineage>
        <taxon>Bacteria</taxon>
        <taxon>Bacillati</taxon>
        <taxon>Bacillota</taxon>
        <taxon>Tissierellia</taxon>
        <taxon>Tissierellales</taxon>
        <taxon>Peptoniphilaceae</taxon>
        <taxon>Peptoniphilus</taxon>
    </lineage>
</organism>
<feature type="domain" description="ABC transporter" evidence="5">
    <location>
        <begin position="5"/>
        <end position="232"/>
    </location>
</feature>
<dbReference type="PROSITE" id="PS50893">
    <property type="entry name" value="ABC_TRANSPORTER_2"/>
    <property type="match status" value="1"/>
</dbReference>